<keyword evidence="3" id="KW-1185">Reference proteome</keyword>
<protein>
    <submittedName>
        <fullName evidence="2">Uncharacterized protein</fullName>
    </submittedName>
</protein>
<feature type="region of interest" description="Disordered" evidence="1">
    <location>
        <begin position="163"/>
        <end position="192"/>
    </location>
</feature>
<reference evidence="2" key="1">
    <citation type="submission" date="2020-07" db="EMBL/GenBank/DDBJ databases">
        <authorList>
            <person name="Nazaruddin N."/>
        </authorList>
    </citation>
    <scope>NUCLEOTIDE SEQUENCE</scope>
</reference>
<gene>
    <name evidence="2" type="ORF">MHI_LOCUS735107</name>
</gene>
<dbReference type="Proteomes" id="UP000752696">
    <property type="component" value="Unassembled WGS sequence"/>
</dbReference>
<organism evidence="2 3">
    <name type="scientific">Heterotrigona itama</name>
    <dbReference type="NCBI Taxonomy" id="395501"/>
    <lineage>
        <taxon>Eukaryota</taxon>
        <taxon>Metazoa</taxon>
        <taxon>Ecdysozoa</taxon>
        <taxon>Arthropoda</taxon>
        <taxon>Hexapoda</taxon>
        <taxon>Insecta</taxon>
        <taxon>Pterygota</taxon>
        <taxon>Neoptera</taxon>
        <taxon>Endopterygota</taxon>
        <taxon>Hymenoptera</taxon>
        <taxon>Apocrita</taxon>
        <taxon>Aculeata</taxon>
        <taxon>Apoidea</taxon>
        <taxon>Anthophila</taxon>
        <taxon>Apidae</taxon>
        <taxon>Heterotrigona</taxon>
    </lineage>
</organism>
<comment type="caution">
    <text evidence="2">The sequence shown here is derived from an EMBL/GenBank/DDBJ whole genome shotgun (WGS) entry which is preliminary data.</text>
</comment>
<accession>A0A6V7HFN9</accession>
<dbReference type="AlphaFoldDB" id="A0A6V7HFN9"/>
<dbReference type="EMBL" id="CAJDYZ010010069">
    <property type="protein sequence ID" value="CAD1477545.1"/>
    <property type="molecule type" value="Genomic_DNA"/>
</dbReference>
<evidence type="ECO:0000313" key="3">
    <source>
        <dbReference type="Proteomes" id="UP000752696"/>
    </source>
</evidence>
<dbReference type="OrthoDB" id="7581349at2759"/>
<feature type="region of interest" description="Disordered" evidence="1">
    <location>
        <begin position="220"/>
        <end position="258"/>
    </location>
</feature>
<evidence type="ECO:0000256" key="1">
    <source>
        <dbReference type="SAM" id="MobiDB-lite"/>
    </source>
</evidence>
<evidence type="ECO:0000313" key="2">
    <source>
        <dbReference type="EMBL" id="CAD1477545.1"/>
    </source>
</evidence>
<proteinExistence type="predicted"/>
<sequence length="285" mass="31945">MNCEIFPEEICEKFSFYESLLIDRLKNSDFSLRVKDVSCFQGDENDENENPIRRIMTPLRRWVLLALLLAAVAAHPLEHACVHLCRARDTSLEKITGVCQHQQKLVLQSSGGRFPIHRLFSLCLTPCHGSSDLLVFDDSHACRTFRKTLIRYHGCSCNDVDHEGTRNGEEDPWRGKEFEEDGESKMLKKADEEQAVVPADVVRGQGLKIKDLPATKLEMGEDTLDKADVEDADTDDAGKEESEDVAATGNEANSTDETSVDWDRWCMTQCDHGNGGSACHCDLIP</sequence>
<name>A0A6V7HFN9_9HYME</name>